<comment type="similarity">
    <text evidence="4">Belongs to the glutamate--cysteine ligase type 2 family. YbdK subfamily.</text>
</comment>
<evidence type="ECO:0000256" key="3">
    <source>
        <dbReference type="ARBA" id="ARBA00022840"/>
    </source>
</evidence>
<dbReference type="NCBIfam" id="TIGR02050">
    <property type="entry name" value="gshA_cyan_rel"/>
    <property type="match status" value="1"/>
</dbReference>
<dbReference type="OrthoDB" id="9769628at2"/>
<dbReference type="GO" id="GO:0042398">
    <property type="term" value="P:modified amino acid biosynthetic process"/>
    <property type="evidence" value="ECO:0007669"/>
    <property type="project" value="InterPro"/>
</dbReference>
<dbReference type="GO" id="GO:0004357">
    <property type="term" value="F:glutamate-cysteine ligase activity"/>
    <property type="evidence" value="ECO:0007669"/>
    <property type="project" value="UniProtKB-EC"/>
</dbReference>
<dbReference type="InterPro" id="IPR011793">
    <property type="entry name" value="YbdK"/>
</dbReference>
<dbReference type="RefSeq" id="WP_073136728.1">
    <property type="nucleotide sequence ID" value="NZ_FQWQ01000002.1"/>
</dbReference>
<name>A0A1M5S098_9BACT</name>
<dbReference type="PANTHER" id="PTHR36510:SF1">
    <property type="entry name" value="GLUTAMATE--CYSTEINE LIGASE 2-RELATED"/>
    <property type="match status" value="1"/>
</dbReference>
<proteinExistence type="inferred from homology"/>
<dbReference type="InterPro" id="IPR050141">
    <property type="entry name" value="GCL_type2/YbdK_subfam"/>
</dbReference>
<dbReference type="InterPro" id="IPR014746">
    <property type="entry name" value="Gln_synth/guanido_kin_cat_dom"/>
</dbReference>
<sequence>MSPIDHIRVQRKMKARQKKRLEFKQNAEALTLGVELELQVLDGESLLLTPRAADVLERGEDEKLKPEFFQSTLEVITDVCHTLHAVESDLKHSLQLVSAKAHTLNLKIASTGTHPLADYRERLITPSKRYEELIDRNQWIIRRMAVYGMHVHIGMPSGDACIRYNYFFMHFLPHILALSGSSPFWQGKYTGLSSCRPTTYEALPTAGMPYLVRNWDEFQKLYRFLIRTQAIESMKDLWWDLRPSPHYGTLELRFCDEPATLYEIMAIVTFIQLLAHWFRDHEEEWTKSFTYLHRWIFRENKWRAIRHGLDADVVPTRRGSPKHMRDDIQEWILKLEPYARALNCTEYLARVTEIATKGNSSQRQTRVFQATNDLDAVIRHNVAEFDKGMPIW</sequence>
<evidence type="ECO:0000313" key="5">
    <source>
        <dbReference type="EMBL" id="SHH31854.1"/>
    </source>
</evidence>
<evidence type="ECO:0000256" key="1">
    <source>
        <dbReference type="ARBA" id="ARBA00022598"/>
    </source>
</evidence>
<dbReference type="EMBL" id="FQWQ01000002">
    <property type="protein sequence ID" value="SHH31854.1"/>
    <property type="molecule type" value="Genomic_DNA"/>
</dbReference>
<evidence type="ECO:0000256" key="2">
    <source>
        <dbReference type="ARBA" id="ARBA00022741"/>
    </source>
</evidence>
<keyword evidence="1 4" id="KW-0436">Ligase</keyword>
<dbReference type="EC" id="6.3.2.2" evidence="4"/>
<dbReference type="HAMAP" id="MF_01609">
    <property type="entry name" value="Glu_cys_ligase_2"/>
    <property type="match status" value="1"/>
</dbReference>
<dbReference type="AlphaFoldDB" id="A0A1M5S098"/>
<reference evidence="5 6" key="1">
    <citation type="submission" date="2016-11" db="EMBL/GenBank/DDBJ databases">
        <authorList>
            <person name="Jaros S."/>
            <person name="Januszkiewicz K."/>
            <person name="Wedrychowicz H."/>
        </authorList>
    </citation>
    <scope>NUCLEOTIDE SEQUENCE [LARGE SCALE GENOMIC DNA]</scope>
    <source>
        <strain evidence="5 6">DSM 24574</strain>
    </source>
</reference>
<keyword evidence="3 4" id="KW-0067">ATP-binding</keyword>
<keyword evidence="6" id="KW-1185">Reference proteome</keyword>
<gene>
    <name evidence="5" type="ORF">SAMN04488109_3679</name>
</gene>
<keyword evidence="2 4" id="KW-0547">Nucleotide-binding</keyword>
<comment type="function">
    <text evidence="4">ATP-dependent carboxylate-amine ligase which exhibits weak glutamate--cysteine ligase activity.</text>
</comment>
<comment type="catalytic activity">
    <reaction evidence="4">
        <text>L-cysteine + L-glutamate + ATP = gamma-L-glutamyl-L-cysteine + ADP + phosphate + H(+)</text>
        <dbReference type="Rhea" id="RHEA:13285"/>
        <dbReference type="ChEBI" id="CHEBI:15378"/>
        <dbReference type="ChEBI" id="CHEBI:29985"/>
        <dbReference type="ChEBI" id="CHEBI:30616"/>
        <dbReference type="ChEBI" id="CHEBI:35235"/>
        <dbReference type="ChEBI" id="CHEBI:43474"/>
        <dbReference type="ChEBI" id="CHEBI:58173"/>
        <dbReference type="ChEBI" id="CHEBI:456216"/>
        <dbReference type="EC" id="6.3.2.2"/>
    </reaction>
</comment>
<dbReference type="GO" id="GO:0005524">
    <property type="term" value="F:ATP binding"/>
    <property type="evidence" value="ECO:0007669"/>
    <property type="project" value="UniProtKB-KW"/>
</dbReference>
<organism evidence="5 6">
    <name type="scientific">Chryseolinea serpens</name>
    <dbReference type="NCBI Taxonomy" id="947013"/>
    <lineage>
        <taxon>Bacteria</taxon>
        <taxon>Pseudomonadati</taxon>
        <taxon>Bacteroidota</taxon>
        <taxon>Cytophagia</taxon>
        <taxon>Cytophagales</taxon>
        <taxon>Fulvivirgaceae</taxon>
        <taxon>Chryseolinea</taxon>
    </lineage>
</organism>
<dbReference type="Gene3D" id="3.30.590.20">
    <property type="match status" value="1"/>
</dbReference>
<dbReference type="Pfam" id="PF04107">
    <property type="entry name" value="GCS2"/>
    <property type="match status" value="1"/>
</dbReference>
<dbReference type="InterPro" id="IPR006336">
    <property type="entry name" value="GCS2"/>
</dbReference>
<evidence type="ECO:0000313" key="6">
    <source>
        <dbReference type="Proteomes" id="UP000184212"/>
    </source>
</evidence>
<dbReference type="PANTHER" id="PTHR36510">
    <property type="entry name" value="GLUTAMATE--CYSTEINE LIGASE 2-RELATED"/>
    <property type="match status" value="1"/>
</dbReference>
<dbReference type="Proteomes" id="UP000184212">
    <property type="component" value="Unassembled WGS sequence"/>
</dbReference>
<dbReference type="STRING" id="947013.SAMN04488109_3679"/>
<evidence type="ECO:0000256" key="4">
    <source>
        <dbReference type="HAMAP-Rule" id="MF_01609"/>
    </source>
</evidence>
<dbReference type="SUPFAM" id="SSF55931">
    <property type="entry name" value="Glutamine synthetase/guanido kinase"/>
    <property type="match status" value="1"/>
</dbReference>
<accession>A0A1M5S098</accession>
<protein>
    <recommendedName>
        <fullName evidence="4">Putative glutamate--cysteine ligase 2</fullName>
        <ecNumber evidence="4">6.3.2.2</ecNumber>
    </recommendedName>
    <alternativeName>
        <fullName evidence="4">Gamma-glutamylcysteine synthetase 2</fullName>
        <shortName evidence="4">GCS 2</shortName>
        <shortName evidence="4">Gamma-GCS 2</shortName>
    </alternativeName>
</protein>